<dbReference type="EMBL" id="FOHA01000005">
    <property type="protein sequence ID" value="SER75319.1"/>
    <property type="molecule type" value="Genomic_DNA"/>
</dbReference>
<proteinExistence type="predicted"/>
<evidence type="ECO:0008006" key="3">
    <source>
        <dbReference type="Google" id="ProtNLM"/>
    </source>
</evidence>
<organism evidence="1 2">
    <name type="scientific">Isobaculum melis</name>
    <dbReference type="NCBI Taxonomy" id="142588"/>
    <lineage>
        <taxon>Bacteria</taxon>
        <taxon>Bacillati</taxon>
        <taxon>Bacillota</taxon>
        <taxon>Bacilli</taxon>
        <taxon>Lactobacillales</taxon>
        <taxon>Carnobacteriaceae</taxon>
        <taxon>Isobaculum</taxon>
    </lineage>
</organism>
<name>A0A1H9RTQ5_9LACT</name>
<dbReference type="AlphaFoldDB" id="A0A1H9RTQ5"/>
<evidence type="ECO:0000313" key="2">
    <source>
        <dbReference type="Proteomes" id="UP000198948"/>
    </source>
</evidence>
<dbReference type="Proteomes" id="UP000198948">
    <property type="component" value="Unassembled WGS sequence"/>
</dbReference>
<keyword evidence="2" id="KW-1185">Reference proteome</keyword>
<sequence>MTNYKTIEKLFSISEPVGYTQEELQPVKDRFGQIPKKLEEFYLSYGKSEELFGLQDELILPTKYPSFLSDNYKDYMIFFNENQGVCQAGIRKDELSLFDPPVYVSSYGVEGLVWHLSANTVTEFFITMYGYQASICLEYSSEEFYFIQPKEKEIISNRFIKQEGELKCWLSNKIILYANDGNSRIALMEQLHLEDSIQMNYAANNRESFDTMKQLLEDIGEAI</sequence>
<dbReference type="RefSeq" id="WP_092651070.1">
    <property type="nucleotide sequence ID" value="NZ_FOHA01000005.1"/>
</dbReference>
<dbReference type="STRING" id="142588.SAMN04488559_10521"/>
<evidence type="ECO:0000313" key="1">
    <source>
        <dbReference type="EMBL" id="SER75319.1"/>
    </source>
</evidence>
<gene>
    <name evidence="1" type="ORF">SAMN04488559_10521</name>
</gene>
<dbReference type="OrthoDB" id="515110at2"/>
<reference evidence="1 2" key="1">
    <citation type="submission" date="2016-10" db="EMBL/GenBank/DDBJ databases">
        <authorList>
            <person name="de Groot N.N."/>
        </authorList>
    </citation>
    <scope>NUCLEOTIDE SEQUENCE [LARGE SCALE GENOMIC DNA]</scope>
    <source>
        <strain evidence="1 2">DSM 13760</strain>
    </source>
</reference>
<protein>
    <recommendedName>
        <fullName evidence="3">SMI1 / KNR4 family (SUKH-1)</fullName>
    </recommendedName>
</protein>
<accession>A0A1H9RTQ5</accession>